<accession>A0A8I2YIQ9</accession>
<dbReference type="Proteomes" id="UP000683000">
    <property type="component" value="Unassembled WGS sequence"/>
</dbReference>
<gene>
    <name evidence="3" type="ORF">JVT61DRAFT_7534</name>
</gene>
<evidence type="ECO:0000259" key="2">
    <source>
        <dbReference type="Pfam" id="PF12770"/>
    </source>
</evidence>
<dbReference type="AlphaFoldDB" id="A0A8I2YIQ9"/>
<protein>
    <recommendedName>
        <fullName evidence="2">CHAT domain-containing protein</fullName>
    </recommendedName>
</protein>
<keyword evidence="1" id="KW-0812">Transmembrane</keyword>
<sequence>MHRATQQQEADRHRTLAIVPDKLLQEIRRLPGFERFLLQKEFSQLRASAHSGPVVILNAAHRRCDALIVLAHVDHVIHVPLPNFTFQCSTDLQGVLKDFLRHALLERVGKIERWDRRSWESFLSTLWKCVVKPVMDALAFSVRLVMSPPFIIRSSVSLNRHLEIYHAFFGVRLALSCFFLSMPLVFMTPSIQYPGTVFDFVVSPYVPTLSLLAPSCSIHAAPNSDLRLLAVRQPPTDGQSRLPGVHTELEYIKEVIRNSACTTFLESSVGTVEEVLGLMTEADWVHFACHGIQDAASPTDSGLCLANARRLKISDMIGSSRTRGGLAFLSAGQTATELSDEAIHITAGMLFAGYGGVIGTMWSISDKLAPIVARDVYEHLFRNGTRPDYREAARALHEAIGRLRESGEASFNEWVPFIHVGL</sequence>
<evidence type="ECO:0000256" key="1">
    <source>
        <dbReference type="SAM" id="Phobius"/>
    </source>
</evidence>
<feature type="domain" description="CHAT" evidence="2">
    <location>
        <begin position="205"/>
        <end position="421"/>
    </location>
</feature>
<keyword evidence="1" id="KW-1133">Transmembrane helix</keyword>
<dbReference type="InterPro" id="IPR024983">
    <property type="entry name" value="CHAT_dom"/>
</dbReference>
<reference evidence="3" key="1">
    <citation type="submission" date="2021-03" db="EMBL/GenBank/DDBJ databases">
        <title>Evolutionary innovations through gain and loss of genes in the ectomycorrhizal Boletales.</title>
        <authorList>
            <person name="Wu G."/>
            <person name="Miyauchi S."/>
            <person name="Morin E."/>
            <person name="Yang Z.-L."/>
            <person name="Xu J."/>
            <person name="Martin F.M."/>
        </authorList>
    </citation>
    <scope>NUCLEOTIDE SEQUENCE</scope>
    <source>
        <strain evidence="3">BR01</strain>
    </source>
</reference>
<feature type="transmembrane region" description="Helical" evidence="1">
    <location>
        <begin position="164"/>
        <end position="186"/>
    </location>
</feature>
<name>A0A8I2YIQ9_9AGAM</name>
<comment type="caution">
    <text evidence="3">The sequence shown here is derived from an EMBL/GenBank/DDBJ whole genome shotgun (WGS) entry which is preliminary data.</text>
</comment>
<organism evidence="3 4">
    <name type="scientific">Boletus reticuloceps</name>
    <dbReference type="NCBI Taxonomy" id="495285"/>
    <lineage>
        <taxon>Eukaryota</taxon>
        <taxon>Fungi</taxon>
        <taxon>Dikarya</taxon>
        <taxon>Basidiomycota</taxon>
        <taxon>Agaricomycotina</taxon>
        <taxon>Agaricomycetes</taxon>
        <taxon>Agaricomycetidae</taxon>
        <taxon>Boletales</taxon>
        <taxon>Boletineae</taxon>
        <taxon>Boletaceae</taxon>
        <taxon>Boletoideae</taxon>
        <taxon>Boletus</taxon>
    </lineage>
</organism>
<dbReference type="EMBL" id="JAGFBS010000027">
    <property type="protein sequence ID" value="KAG6372437.1"/>
    <property type="molecule type" value="Genomic_DNA"/>
</dbReference>
<evidence type="ECO:0000313" key="4">
    <source>
        <dbReference type="Proteomes" id="UP000683000"/>
    </source>
</evidence>
<keyword evidence="4" id="KW-1185">Reference proteome</keyword>
<dbReference type="Pfam" id="PF12770">
    <property type="entry name" value="CHAT"/>
    <property type="match status" value="1"/>
</dbReference>
<dbReference type="OrthoDB" id="9991317at2759"/>
<proteinExistence type="predicted"/>
<evidence type="ECO:0000313" key="3">
    <source>
        <dbReference type="EMBL" id="KAG6372437.1"/>
    </source>
</evidence>
<keyword evidence="1" id="KW-0472">Membrane</keyword>